<evidence type="ECO:0000256" key="1">
    <source>
        <dbReference type="ARBA" id="ARBA00004141"/>
    </source>
</evidence>
<comment type="subcellular location">
    <subcellularLocation>
        <location evidence="1">Membrane</location>
        <topology evidence="1">Multi-pass membrane protein</topology>
    </subcellularLocation>
</comment>
<sequence length="319" mass="36709">MSKLSKITNISKNLLSKYPSICNIVIFGGFCVAAETSQQMLSHNDSCFRCFDPSSLYTYVFCATLTQGAPLTYWYKWLDLKYPGTTATAITKKMVLDLAIFNPILLTSFFILLGVVEKKNAFEHCRTKLIPTLVSIIFIMSKVLQRLRDLFSTRPILTNAVVYGTLYVGAECSQQVLERKILTTEKKNLDTDTLKRYVIFGTCIQGPILTVWYRWLDSKFVGKAPSMIVKKVLIDQFVLTPHLVWLFFVAMSIMEGKKNIFEECKQKYIPTFQKSCMFWLPAQTVNFFLMPPAFRVVYVGMCSFMWVNILCYVKRQNVK</sequence>
<reference evidence="8" key="1">
    <citation type="submission" date="2023-01" db="EMBL/GenBank/DDBJ databases">
        <title>Key to firefly adult light organ development and bioluminescence: homeobox transcription factors regulate luciferase expression and transportation to peroxisome.</title>
        <authorList>
            <person name="Fu X."/>
        </authorList>
    </citation>
    <scope>NUCLEOTIDE SEQUENCE [LARGE SCALE GENOMIC DNA]</scope>
</reference>
<accession>A0AAN7SPU4</accession>
<organism evidence="7 8">
    <name type="scientific">Aquatica leii</name>
    <dbReference type="NCBI Taxonomy" id="1421715"/>
    <lineage>
        <taxon>Eukaryota</taxon>
        <taxon>Metazoa</taxon>
        <taxon>Ecdysozoa</taxon>
        <taxon>Arthropoda</taxon>
        <taxon>Hexapoda</taxon>
        <taxon>Insecta</taxon>
        <taxon>Pterygota</taxon>
        <taxon>Neoptera</taxon>
        <taxon>Endopterygota</taxon>
        <taxon>Coleoptera</taxon>
        <taxon>Polyphaga</taxon>
        <taxon>Elateriformia</taxon>
        <taxon>Elateroidea</taxon>
        <taxon>Lampyridae</taxon>
        <taxon>Luciolinae</taxon>
        <taxon>Aquatica</taxon>
    </lineage>
</organism>
<evidence type="ECO:0008006" key="9">
    <source>
        <dbReference type="Google" id="ProtNLM"/>
    </source>
</evidence>
<evidence type="ECO:0000256" key="2">
    <source>
        <dbReference type="ARBA" id="ARBA00006824"/>
    </source>
</evidence>
<evidence type="ECO:0000313" key="7">
    <source>
        <dbReference type="EMBL" id="KAK4876735.1"/>
    </source>
</evidence>
<dbReference type="GO" id="GO:0005739">
    <property type="term" value="C:mitochondrion"/>
    <property type="evidence" value="ECO:0007669"/>
    <property type="project" value="TreeGrafter"/>
</dbReference>
<feature type="transmembrane region" description="Helical" evidence="6">
    <location>
        <begin position="21"/>
        <end position="41"/>
    </location>
</feature>
<feature type="transmembrane region" description="Helical" evidence="6">
    <location>
        <begin position="56"/>
        <end position="75"/>
    </location>
</feature>
<dbReference type="AlphaFoldDB" id="A0AAN7SPU4"/>
<comment type="caution">
    <text evidence="7">The sequence shown here is derived from an EMBL/GenBank/DDBJ whole genome shotgun (WGS) entry which is preliminary data.</text>
</comment>
<feature type="transmembrane region" description="Helical" evidence="6">
    <location>
        <begin position="293"/>
        <end position="313"/>
    </location>
</feature>
<evidence type="ECO:0000256" key="4">
    <source>
        <dbReference type="ARBA" id="ARBA00022989"/>
    </source>
</evidence>
<keyword evidence="4 6" id="KW-1133">Transmembrane helix</keyword>
<dbReference type="EMBL" id="JARPUR010000004">
    <property type="protein sequence ID" value="KAK4876735.1"/>
    <property type="molecule type" value="Genomic_DNA"/>
</dbReference>
<dbReference type="PANTHER" id="PTHR11266">
    <property type="entry name" value="PEROXISOMAL MEMBRANE PROTEIN 2, PXMP2 MPV17"/>
    <property type="match status" value="1"/>
</dbReference>
<feature type="transmembrane region" description="Helical" evidence="6">
    <location>
        <begin position="197"/>
        <end position="216"/>
    </location>
</feature>
<evidence type="ECO:0000256" key="6">
    <source>
        <dbReference type="RuleBase" id="RU363053"/>
    </source>
</evidence>
<protein>
    <recommendedName>
        <fullName evidence="9">Mpv17-like protein</fullName>
    </recommendedName>
</protein>
<keyword evidence="8" id="KW-1185">Reference proteome</keyword>
<feature type="transmembrane region" description="Helical" evidence="6">
    <location>
        <begin position="95"/>
        <end position="116"/>
    </location>
</feature>
<evidence type="ECO:0000313" key="8">
    <source>
        <dbReference type="Proteomes" id="UP001353858"/>
    </source>
</evidence>
<dbReference type="PANTHER" id="PTHR11266:SF85">
    <property type="entry name" value="MPV17-LIKE PROTEIN"/>
    <property type="match status" value="1"/>
</dbReference>
<evidence type="ECO:0000256" key="5">
    <source>
        <dbReference type="ARBA" id="ARBA00023136"/>
    </source>
</evidence>
<keyword evidence="5 6" id="KW-0472">Membrane</keyword>
<keyword evidence="3 6" id="KW-0812">Transmembrane</keyword>
<dbReference type="GO" id="GO:0016020">
    <property type="term" value="C:membrane"/>
    <property type="evidence" value="ECO:0007669"/>
    <property type="project" value="UniProtKB-SubCell"/>
</dbReference>
<comment type="similarity">
    <text evidence="2 6">Belongs to the peroxisomal membrane protein PXMP2/4 family.</text>
</comment>
<proteinExistence type="inferred from homology"/>
<gene>
    <name evidence="7" type="ORF">RN001_009241</name>
</gene>
<dbReference type="Pfam" id="PF04117">
    <property type="entry name" value="Mpv17_PMP22"/>
    <property type="match status" value="1"/>
</dbReference>
<name>A0AAN7SPU4_9COLE</name>
<evidence type="ECO:0000256" key="3">
    <source>
        <dbReference type="ARBA" id="ARBA00022692"/>
    </source>
</evidence>
<dbReference type="Proteomes" id="UP001353858">
    <property type="component" value="Unassembled WGS sequence"/>
</dbReference>
<dbReference type="InterPro" id="IPR007248">
    <property type="entry name" value="Mpv17_PMP22"/>
</dbReference>